<dbReference type="InterPro" id="IPR043128">
    <property type="entry name" value="Rev_trsase/Diguanyl_cyclase"/>
</dbReference>
<dbReference type="Pfam" id="PF00078">
    <property type="entry name" value="RVT_1"/>
    <property type="match status" value="1"/>
</dbReference>
<dbReference type="Proteomes" id="UP000694864">
    <property type="component" value="Chromosome 4"/>
</dbReference>
<evidence type="ECO:0000313" key="2">
    <source>
        <dbReference type="Proteomes" id="UP000694864"/>
    </source>
</evidence>
<dbReference type="Gene3D" id="2.40.70.10">
    <property type="entry name" value="Acid Proteases"/>
    <property type="match status" value="1"/>
</dbReference>
<dbReference type="CDD" id="cd00303">
    <property type="entry name" value="retropepsin_like"/>
    <property type="match status" value="1"/>
</dbReference>
<dbReference type="SUPFAM" id="SSF50630">
    <property type="entry name" value="Acid proteases"/>
    <property type="match status" value="1"/>
</dbReference>
<dbReference type="GeneID" id="104783713"/>
<dbReference type="PANTHER" id="PTHR24559:SF450">
    <property type="entry name" value="RNA-DIRECTED DNA POLYMERASE HOMOLOG"/>
    <property type="match status" value="1"/>
</dbReference>
<accession>A0ABM0YWY6</accession>
<protein>
    <submittedName>
        <fullName evidence="3">Uncharacterized protein LOC104783713</fullName>
    </submittedName>
</protein>
<dbReference type="InterPro" id="IPR043502">
    <property type="entry name" value="DNA/RNA_pol_sf"/>
</dbReference>
<dbReference type="InterPro" id="IPR021109">
    <property type="entry name" value="Peptidase_aspartic_dom_sf"/>
</dbReference>
<sequence>MTETRAQAQAREAATRDAEESSNAWIVKALVEQDSRIAENYAEMFAVIRMMAEKVDNLVAVNPQMSYSSSPPTIEKADYNCFPTEVEQFFQLDFTPYEMKVSYKLLLKERFEDALDDPIAELKILQETGGIKEYNEKFELIRLRLRLPEDYLVRAYLAGLRTDTQMHIRMFQPQTIRQCWMLGKLYEQAHPRKGSGMTSNGWQSNKWQTGGNVQPKAGVANNSDWVQKTGNFESTYRPKDNTMQPRKFLSTEEMNKRRSQGLCFFCDEKYSPEHFLTHKKKQLYMMDADEVEEKTDELCVEEDEGPDMVQDRAQVSVSAVEGTNDFWTMRVRGYYGKQSVVMLLDSGSTHNFMDLGTLARLKIPSTQPCLTKVFVSDGQKVGVSGKMEKFNWSFRDTSFEADMMVIPLRGCDIVLGVQWLKPLGTITWNFDTLEMSFKWGLKNVHLRGIKQGFVREVKATKLNKMKEKDVQLSMICVEQVPEESEVMLCSVEMQTGKEEEHPKFAELIEGFADIFEEPTALPPFRANHNHKIPLMEGSNPINQRPYRYALHQKNEIDKLVKDMLVGGSIQASNNPYASPVVLVKKKDGSWRLCVDYRGLNGMTVKDRFPIPLIDDLMDELGGSVIFSKIDLRAGYHQVRMDPADIYKTTFKTHSGHYKYLVMPFGLTNAPATFQSLMNEVFRAFLRKFVLIFFDDILIYSSTLENHLLHVEEVFKVM</sequence>
<proteinExistence type="predicted"/>
<gene>
    <name evidence="3" type="primary">LOC104783713</name>
</gene>
<evidence type="ECO:0000259" key="1">
    <source>
        <dbReference type="PROSITE" id="PS50878"/>
    </source>
</evidence>
<keyword evidence="2" id="KW-1185">Reference proteome</keyword>
<dbReference type="Gene3D" id="3.30.70.270">
    <property type="match status" value="1"/>
</dbReference>
<reference evidence="3" key="2">
    <citation type="submission" date="2025-08" db="UniProtKB">
        <authorList>
            <consortium name="RefSeq"/>
        </authorList>
    </citation>
    <scope>IDENTIFICATION</scope>
    <source>
        <tissue evidence="3">Leaf</tissue>
    </source>
</reference>
<dbReference type="InterPro" id="IPR053134">
    <property type="entry name" value="RNA-dir_DNA_polymerase"/>
</dbReference>
<evidence type="ECO:0000313" key="3">
    <source>
        <dbReference type="RefSeq" id="XP_010507136.1"/>
    </source>
</evidence>
<dbReference type="Gene3D" id="3.10.10.10">
    <property type="entry name" value="HIV Type 1 Reverse Transcriptase, subunit A, domain 1"/>
    <property type="match status" value="1"/>
</dbReference>
<feature type="domain" description="Reverse transcriptase" evidence="1">
    <location>
        <begin position="564"/>
        <end position="717"/>
    </location>
</feature>
<name>A0ABM0YWY6_CAMSA</name>
<dbReference type="SUPFAM" id="SSF56672">
    <property type="entry name" value="DNA/RNA polymerases"/>
    <property type="match status" value="1"/>
</dbReference>
<organism evidence="2 3">
    <name type="scientific">Camelina sativa</name>
    <name type="common">False flax</name>
    <name type="synonym">Myagrum sativum</name>
    <dbReference type="NCBI Taxonomy" id="90675"/>
    <lineage>
        <taxon>Eukaryota</taxon>
        <taxon>Viridiplantae</taxon>
        <taxon>Streptophyta</taxon>
        <taxon>Embryophyta</taxon>
        <taxon>Tracheophyta</taxon>
        <taxon>Spermatophyta</taxon>
        <taxon>Magnoliopsida</taxon>
        <taxon>eudicotyledons</taxon>
        <taxon>Gunneridae</taxon>
        <taxon>Pentapetalae</taxon>
        <taxon>rosids</taxon>
        <taxon>malvids</taxon>
        <taxon>Brassicales</taxon>
        <taxon>Brassicaceae</taxon>
        <taxon>Camelineae</taxon>
        <taxon>Camelina</taxon>
    </lineage>
</organism>
<dbReference type="PROSITE" id="PS50878">
    <property type="entry name" value="RT_POL"/>
    <property type="match status" value="1"/>
</dbReference>
<dbReference type="PANTHER" id="PTHR24559">
    <property type="entry name" value="TRANSPOSON TY3-I GAG-POL POLYPROTEIN"/>
    <property type="match status" value="1"/>
</dbReference>
<dbReference type="CDD" id="cd01647">
    <property type="entry name" value="RT_LTR"/>
    <property type="match status" value="1"/>
</dbReference>
<dbReference type="InterPro" id="IPR000477">
    <property type="entry name" value="RT_dom"/>
</dbReference>
<reference evidence="2" key="1">
    <citation type="journal article" date="2014" name="Nat. Commun.">
        <title>The emerging biofuel crop Camelina sativa retains a highly undifferentiated hexaploid genome structure.</title>
        <authorList>
            <person name="Kagale S."/>
            <person name="Koh C."/>
            <person name="Nixon J."/>
            <person name="Bollina V."/>
            <person name="Clarke W.E."/>
            <person name="Tuteja R."/>
            <person name="Spillane C."/>
            <person name="Robinson S.J."/>
            <person name="Links M.G."/>
            <person name="Clarke C."/>
            <person name="Higgins E.E."/>
            <person name="Huebert T."/>
            <person name="Sharpe A.G."/>
            <person name="Parkin I.A."/>
        </authorList>
    </citation>
    <scope>NUCLEOTIDE SEQUENCE [LARGE SCALE GENOMIC DNA]</scope>
    <source>
        <strain evidence="2">cv. DH55</strain>
    </source>
</reference>
<dbReference type="RefSeq" id="XP_010507136.1">
    <property type="nucleotide sequence ID" value="XM_010508834.1"/>
</dbReference>